<evidence type="ECO:0000313" key="3">
    <source>
        <dbReference type="EMBL" id="WSA32570.1"/>
    </source>
</evidence>
<reference evidence="3 4" key="1">
    <citation type="submission" date="2022-10" db="EMBL/GenBank/DDBJ databases">
        <title>The complete genomes of actinobacterial strains from the NBC collection.</title>
        <authorList>
            <person name="Joergensen T.S."/>
            <person name="Alvarez Arevalo M."/>
            <person name="Sterndorff E.B."/>
            <person name="Faurdal D."/>
            <person name="Vuksanovic O."/>
            <person name="Mourched A.-S."/>
            <person name="Charusanti P."/>
            <person name="Shaw S."/>
            <person name="Blin K."/>
            <person name="Weber T."/>
        </authorList>
    </citation>
    <scope>NUCLEOTIDE SEQUENCE [LARGE SCALE GENOMIC DNA]</scope>
    <source>
        <strain evidence="3 4">NBC 01809</strain>
    </source>
</reference>
<keyword evidence="1" id="KW-0560">Oxidoreductase</keyword>
<dbReference type="SUPFAM" id="SSF51905">
    <property type="entry name" value="FAD/NAD(P)-binding domain"/>
    <property type="match status" value="1"/>
</dbReference>
<proteinExistence type="predicted"/>
<dbReference type="InterPro" id="IPR028082">
    <property type="entry name" value="Peripla_BP_I"/>
</dbReference>
<evidence type="ECO:0000313" key="4">
    <source>
        <dbReference type="Proteomes" id="UP001334804"/>
    </source>
</evidence>
<dbReference type="SUPFAM" id="SSF53822">
    <property type="entry name" value="Periplasmic binding protein-like I"/>
    <property type="match status" value="1"/>
</dbReference>
<feature type="domain" description="FAD dependent oxidoreductase" evidence="2">
    <location>
        <begin position="303"/>
        <end position="650"/>
    </location>
</feature>
<dbReference type="Pfam" id="PF01266">
    <property type="entry name" value="DAO"/>
    <property type="match status" value="1"/>
</dbReference>
<dbReference type="EMBL" id="CP109071">
    <property type="protein sequence ID" value="WSA32570.1"/>
    <property type="molecule type" value="Genomic_DNA"/>
</dbReference>
<dbReference type="PANTHER" id="PTHR13847">
    <property type="entry name" value="SARCOSINE DEHYDROGENASE-RELATED"/>
    <property type="match status" value="1"/>
</dbReference>
<dbReference type="Gene3D" id="3.50.50.60">
    <property type="entry name" value="FAD/NAD(P)-binding domain"/>
    <property type="match status" value="1"/>
</dbReference>
<dbReference type="InterPro" id="IPR036188">
    <property type="entry name" value="FAD/NAD-bd_sf"/>
</dbReference>
<dbReference type="Gene3D" id="3.40.50.2300">
    <property type="match status" value="1"/>
</dbReference>
<dbReference type="InterPro" id="IPR006076">
    <property type="entry name" value="FAD-dep_OxRdtase"/>
</dbReference>
<evidence type="ECO:0000256" key="1">
    <source>
        <dbReference type="ARBA" id="ARBA00023002"/>
    </source>
</evidence>
<dbReference type="Gene3D" id="3.30.9.10">
    <property type="entry name" value="D-Amino Acid Oxidase, subunit A, domain 2"/>
    <property type="match status" value="1"/>
</dbReference>
<dbReference type="PANTHER" id="PTHR13847:SF287">
    <property type="entry name" value="FAD-DEPENDENT OXIDOREDUCTASE DOMAIN-CONTAINING PROTEIN 1"/>
    <property type="match status" value="1"/>
</dbReference>
<name>A0ABZ1EG14_9ACTN</name>
<sequence length="663" mass="68435">MTRQDDTEVRVAVVGPFSGPRAAWGELLTRAAADHSDPGVVWEFHDDRGDADAAERVARALTAEPEPVVRAVIGHFNSLGAARALPHYRQAGLPVLLPLATDPDLLAGGGGALRWCPHDLGQSAAIRRAADDLGIGALTVVDDGSPYGRRLAERFVALSSDPAATGQALVVCGTHHGAADIARCLRADGHDGPLFFTDDCAIPEFADLLGDVAYSARVVRLRGGPHLQVEAAFAALVRALHSDPAATGDRLLAAVRAVARFSFDADGDPVDADDDAGWEVVPVTLLSAPAAPRPTGTPVTGYDVVVVGAGVVGTATAAGLAAAGLTVAVAELGPDAGSATRASGGLVRAYEPVPVVRALAVRSHQLLWGTASPPRSAGFRRTGSVVLLGPDDVAEAERGISELSAAGIKADLLTPRELTARWPDVTADGVAAAVWEPGGGYADSAGTAALYLARALRHGAVLLPPGPVHALEPHRRGVRVCTPAGALIARCAVVTAGTGTPALLGDRLPTRSGGPAPRTKRIQYAFFRGPGRPLPAFSDLTCGIWGRPQLDGPFAGGQLTGRPVEEWDVSADHGDDLTDEQVAHIRAGVVHRWPWVSQVPYLGGRFGADLYHPDGPFLGLLPGEPPVVVAACWSGAGFKTAPGAAEEAAAAVRRLLQWQGATP</sequence>
<accession>A0ABZ1EG14</accession>
<dbReference type="RefSeq" id="WP_091631972.1">
    <property type="nucleotide sequence ID" value="NZ_CP109071.1"/>
</dbReference>
<keyword evidence="4" id="KW-1185">Reference proteome</keyword>
<protein>
    <submittedName>
        <fullName evidence="3">FAD-dependent oxidoreductase</fullName>
    </submittedName>
</protein>
<evidence type="ECO:0000259" key="2">
    <source>
        <dbReference type="Pfam" id="PF01266"/>
    </source>
</evidence>
<dbReference type="Proteomes" id="UP001334804">
    <property type="component" value="Chromosome"/>
</dbReference>
<organism evidence="3 4">
    <name type="scientific">Micromonospora peucetia</name>
    <dbReference type="NCBI Taxonomy" id="47871"/>
    <lineage>
        <taxon>Bacteria</taxon>
        <taxon>Bacillati</taxon>
        <taxon>Actinomycetota</taxon>
        <taxon>Actinomycetes</taxon>
        <taxon>Micromonosporales</taxon>
        <taxon>Micromonosporaceae</taxon>
        <taxon>Micromonospora</taxon>
    </lineage>
</organism>
<gene>
    <name evidence="3" type="ORF">OIE14_00230</name>
</gene>